<keyword evidence="7" id="KW-0539">Nucleus</keyword>
<reference evidence="11" key="2">
    <citation type="submission" date="2022-01" db="EMBL/GenBank/DDBJ databases">
        <authorList>
            <person name="Yamashiro T."/>
            <person name="Shiraishi A."/>
            <person name="Satake H."/>
            <person name="Nakayama K."/>
        </authorList>
    </citation>
    <scope>NUCLEOTIDE SEQUENCE</scope>
</reference>
<keyword evidence="6" id="KW-0378">Hydrolase</keyword>
<name>A0ABQ5GAR2_9ASTR</name>
<keyword evidence="5" id="KW-0479">Metal-binding</keyword>
<evidence type="ECO:0000313" key="11">
    <source>
        <dbReference type="EMBL" id="GJT72699.1"/>
    </source>
</evidence>
<accession>A0ABQ5GAR2</accession>
<dbReference type="Pfam" id="PF13359">
    <property type="entry name" value="DDE_Tnp_4"/>
    <property type="match status" value="1"/>
</dbReference>
<evidence type="ECO:0000256" key="7">
    <source>
        <dbReference type="ARBA" id="ARBA00023242"/>
    </source>
</evidence>
<feature type="transmembrane region" description="Helical" evidence="8">
    <location>
        <begin position="241"/>
        <end position="265"/>
    </location>
</feature>
<protein>
    <submittedName>
        <fullName evidence="11">Nuclease HARBI1</fullName>
    </submittedName>
</protein>
<dbReference type="PANTHER" id="PTHR22930">
    <property type="match status" value="1"/>
</dbReference>
<evidence type="ECO:0000256" key="1">
    <source>
        <dbReference type="ARBA" id="ARBA00001968"/>
    </source>
</evidence>
<evidence type="ECO:0000313" key="12">
    <source>
        <dbReference type="Proteomes" id="UP001151760"/>
    </source>
</evidence>
<proteinExistence type="inferred from homology"/>
<dbReference type="InterPro" id="IPR027806">
    <property type="entry name" value="HARBI1_dom"/>
</dbReference>
<comment type="caution">
    <text evidence="11">The sequence shown here is derived from an EMBL/GenBank/DDBJ whole genome shotgun (WGS) entry which is preliminary data.</text>
</comment>
<evidence type="ECO:0000256" key="3">
    <source>
        <dbReference type="ARBA" id="ARBA00006958"/>
    </source>
</evidence>
<evidence type="ECO:0000259" key="9">
    <source>
        <dbReference type="Pfam" id="PF13359"/>
    </source>
</evidence>
<dbReference type="InterPro" id="IPR058353">
    <property type="entry name" value="DUF8040"/>
</dbReference>
<evidence type="ECO:0000256" key="8">
    <source>
        <dbReference type="SAM" id="Phobius"/>
    </source>
</evidence>
<comment type="cofactor">
    <cofactor evidence="1">
        <name>a divalent metal cation</name>
        <dbReference type="ChEBI" id="CHEBI:60240"/>
    </cofactor>
</comment>
<gene>
    <name evidence="11" type="ORF">Tco_1031985</name>
</gene>
<feature type="domain" description="DDE Tnp4" evidence="9">
    <location>
        <begin position="132"/>
        <end position="187"/>
    </location>
</feature>
<keyword evidence="8" id="KW-1133">Transmembrane helix</keyword>
<feature type="transmembrane region" description="Helical" evidence="8">
    <location>
        <begin position="271"/>
        <end position="292"/>
    </location>
</feature>
<dbReference type="Proteomes" id="UP001151760">
    <property type="component" value="Unassembled WGS sequence"/>
</dbReference>
<sequence>MDEVLNGNPIRSVNAFRMHSNMFLKLCGELESTYILKASDRMTVVEKLGIFIYTLALGVSNRDVSERFQRSGETISRAFHEVLEAITARSKGFHGLAREMIKPKYPTFQETPPQIMNDKRYMPYFKDCIDCIDGTHIGACIPEKEQVSYIGRKGVPTFNVMAMCDFDLCFTFIPVGWEGSAHDTSVFLSAINNPSMNFPKPPKGITGYGYCLLVVSNSRSSAVLGTIPSIPIGSSISPEGFLLLVLLLVVIIVMVVIVIVILIVVVDDVSLILKLSFTVISFLHRIMLYYLIH</sequence>
<reference evidence="11" key="1">
    <citation type="journal article" date="2022" name="Int. J. Mol. Sci.">
        <title>Draft Genome of Tanacetum Coccineum: Genomic Comparison of Closely Related Tanacetum-Family Plants.</title>
        <authorList>
            <person name="Yamashiro T."/>
            <person name="Shiraishi A."/>
            <person name="Nakayama K."/>
            <person name="Satake H."/>
        </authorList>
    </citation>
    <scope>NUCLEOTIDE SEQUENCE</scope>
</reference>
<keyword evidence="8" id="KW-0472">Membrane</keyword>
<keyword evidence="4" id="KW-0540">Nuclease</keyword>
<keyword evidence="12" id="KW-1185">Reference proteome</keyword>
<dbReference type="Pfam" id="PF26138">
    <property type="entry name" value="DUF8040"/>
    <property type="match status" value="1"/>
</dbReference>
<feature type="domain" description="DUF8040" evidence="10">
    <location>
        <begin position="2"/>
        <end position="87"/>
    </location>
</feature>
<evidence type="ECO:0000256" key="2">
    <source>
        <dbReference type="ARBA" id="ARBA00004123"/>
    </source>
</evidence>
<evidence type="ECO:0000256" key="5">
    <source>
        <dbReference type="ARBA" id="ARBA00022723"/>
    </source>
</evidence>
<dbReference type="PANTHER" id="PTHR22930:SF228">
    <property type="entry name" value="PROTEIN ALP1-LIKE"/>
    <property type="match status" value="1"/>
</dbReference>
<organism evidence="11 12">
    <name type="scientific">Tanacetum coccineum</name>
    <dbReference type="NCBI Taxonomy" id="301880"/>
    <lineage>
        <taxon>Eukaryota</taxon>
        <taxon>Viridiplantae</taxon>
        <taxon>Streptophyta</taxon>
        <taxon>Embryophyta</taxon>
        <taxon>Tracheophyta</taxon>
        <taxon>Spermatophyta</taxon>
        <taxon>Magnoliopsida</taxon>
        <taxon>eudicotyledons</taxon>
        <taxon>Gunneridae</taxon>
        <taxon>Pentapetalae</taxon>
        <taxon>asterids</taxon>
        <taxon>campanulids</taxon>
        <taxon>Asterales</taxon>
        <taxon>Asteraceae</taxon>
        <taxon>Asteroideae</taxon>
        <taxon>Anthemideae</taxon>
        <taxon>Anthemidinae</taxon>
        <taxon>Tanacetum</taxon>
    </lineage>
</organism>
<comment type="subcellular location">
    <subcellularLocation>
        <location evidence="2">Nucleus</location>
    </subcellularLocation>
</comment>
<comment type="similarity">
    <text evidence="3">Belongs to the HARBI1 family.</text>
</comment>
<evidence type="ECO:0000256" key="6">
    <source>
        <dbReference type="ARBA" id="ARBA00022801"/>
    </source>
</evidence>
<dbReference type="InterPro" id="IPR045249">
    <property type="entry name" value="HARBI1-like"/>
</dbReference>
<evidence type="ECO:0000259" key="10">
    <source>
        <dbReference type="Pfam" id="PF26138"/>
    </source>
</evidence>
<dbReference type="EMBL" id="BQNB010018283">
    <property type="protein sequence ID" value="GJT72699.1"/>
    <property type="molecule type" value="Genomic_DNA"/>
</dbReference>
<evidence type="ECO:0000256" key="4">
    <source>
        <dbReference type="ARBA" id="ARBA00022722"/>
    </source>
</evidence>
<keyword evidence="8" id="KW-0812">Transmembrane</keyword>